<dbReference type="EMBL" id="LMCB01000005">
    <property type="protein sequence ID" value="KZL20938.1"/>
    <property type="molecule type" value="Genomic_DNA"/>
</dbReference>
<dbReference type="GO" id="GO:0003677">
    <property type="term" value="F:DNA binding"/>
    <property type="evidence" value="ECO:0007669"/>
    <property type="project" value="UniProtKB-KW"/>
</dbReference>
<organism evidence="5 6">
    <name type="scientific">Pseudovibrio axinellae</name>
    <dbReference type="NCBI Taxonomy" id="989403"/>
    <lineage>
        <taxon>Bacteria</taxon>
        <taxon>Pseudomonadati</taxon>
        <taxon>Pseudomonadota</taxon>
        <taxon>Alphaproteobacteria</taxon>
        <taxon>Hyphomicrobiales</taxon>
        <taxon>Stappiaceae</taxon>
        <taxon>Pseudovibrio</taxon>
    </lineage>
</organism>
<keyword evidence="2" id="KW-0238">DNA-binding</keyword>
<gene>
    <name evidence="5" type="primary">gerE</name>
    <name evidence="5" type="ORF">PsAD2_00930</name>
</gene>
<dbReference type="InterPro" id="IPR000792">
    <property type="entry name" value="Tscrpt_reg_LuxR_C"/>
</dbReference>
<dbReference type="SMART" id="SM00421">
    <property type="entry name" value="HTH_LUXR"/>
    <property type="match status" value="1"/>
</dbReference>
<evidence type="ECO:0000313" key="6">
    <source>
        <dbReference type="Proteomes" id="UP000076577"/>
    </source>
</evidence>
<name>A0A161XGH0_9HYPH</name>
<evidence type="ECO:0000256" key="3">
    <source>
        <dbReference type="ARBA" id="ARBA00023163"/>
    </source>
</evidence>
<dbReference type="PROSITE" id="PS50043">
    <property type="entry name" value="HTH_LUXR_2"/>
    <property type="match status" value="1"/>
</dbReference>
<keyword evidence="6" id="KW-1185">Reference proteome</keyword>
<keyword evidence="1" id="KW-0805">Transcription regulation</keyword>
<dbReference type="OrthoDB" id="9803630at2"/>
<dbReference type="GO" id="GO:0006355">
    <property type="term" value="P:regulation of DNA-templated transcription"/>
    <property type="evidence" value="ECO:0007669"/>
    <property type="project" value="InterPro"/>
</dbReference>
<proteinExistence type="predicted"/>
<dbReference type="PROSITE" id="PS00622">
    <property type="entry name" value="HTH_LUXR_1"/>
    <property type="match status" value="1"/>
</dbReference>
<dbReference type="InterPro" id="IPR036388">
    <property type="entry name" value="WH-like_DNA-bd_sf"/>
</dbReference>
<protein>
    <submittedName>
        <fullName evidence="5">Spore germination protein GerE</fullName>
    </submittedName>
</protein>
<accession>A0A161XGH0</accession>
<reference evidence="5 6" key="1">
    <citation type="journal article" date="2016" name="Front. Microbiol.">
        <title>Comparative Genomic Analysis Reveals a Diverse Repertoire of Genes Involved in Prokaryote-Eukaryote Interactions within the Pseudovibrio Genus.</title>
        <authorList>
            <person name="Romano S."/>
            <person name="Fernandez-Guerra A."/>
            <person name="Reen F.J."/>
            <person name="Glockner F.O."/>
            <person name="Crowley S.P."/>
            <person name="O'Sullivan O."/>
            <person name="Cotter P.D."/>
            <person name="Adams C."/>
            <person name="Dobson A.D."/>
            <person name="O'Gara F."/>
        </authorList>
    </citation>
    <scope>NUCLEOTIDE SEQUENCE [LARGE SCALE GENOMIC DNA]</scope>
    <source>
        <strain evidence="5 6">Ad2</strain>
    </source>
</reference>
<dbReference type="STRING" id="989403.SAMN05421798_101471"/>
<feature type="domain" description="HTH luxR-type" evidence="4">
    <location>
        <begin position="164"/>
        <end position="229"/>
    </location>
</feature>
<dbReference type="CDD" id="cd06170">
    <property type="entry name" value="LuxR_C_like"/>
    <property type="match status" value="1"/>
</dbReference>
<keyword evidence="3" id="KW-0804">Transcription</keyword>
<dbReference type="PATRIC" id="fig|989403.3.peg.998"/>
<evidence type="ECO:0000259" key="4">
    <source>
        <dbReference type="PROSITE" id="PS50043"/>
    </source>
</evidence>
<dbReference type="Pfam" id="PF00196">
    <property type="entry name" value="GerE"/>
    <property type="match status" value="1"/>
</dbReference>
<comment type="caution">
    <text evidence="5">The sequence shown here is derived from an EMBL/GenBank/DDBJ whole genome shotgun (WGS) entry which is preliminary data.</text>
</comment>
<dbReference type="RefSeq" id="WP_068002980.1">
    <property type="nucleotide sequence ID" value="NZ_FOFM01000001.1"/>
</dbReference>
<evidence type="ECO:0000256" key="1">
    <source>
        <dbReference type="ARBA" id="ARBA00023015"/>
    </source>
</evidence>
<sequence length="233" mass="25241">MNDTSDIEAKVKAISEARAAKPVLDIVESYLRRLGASHILITGLPMPNRTIDSLVHRFRWPDERNGGVERTTLSAGDSALMLGLSGNRPIVWSVSGTDTGNSELFAAIGEGARVMVIPVDALHPFQAMVVGAGHQISAEAYDMASLEIVCSAAFRRLFELGVISDQRPGDLSARERRVLELTALGKTAHEIAELLEISQRTVHAHLQNASAKLNASNKTHTVVEALRYGQIKI</sequence>
<dbReference type="AlphaFoldDB" id="A0A161XGH0"/>
<dbReference type="PRINTS" id="PR00038">
    <property type="entry name" value="HTHLUXR"/>
</dbReference>
<dbReference type="InterPro" id="IPR016032">
    <property type="entry name" value="Sig_transdc_resp-reg_C-effctor"/>
</dbReference>
<dbReference type="Gene3D" id="1.10.10.10">
    <property type="entry name" value="Winged helix-like DNA-binding domain superfamily/Winged helix DNA-binding domain"/>
    <property type="match status" value="1"/>
</dbReference>
<evidence type="ECO:0000256" key="2">
    <source>
        <dbReference type="ARBA" id="ARBA00023125"/>
    </source>
</evidence>
<dbReference type="SUPFAM" id="SSF46894">
    <property type="entry name" value="C-terminal effector domain of the bipartite response regulators"/>
    <property type="match status" value="1"/>
</dbReference>
<dbReference type="Proteomes" id="UP000076577">
    <property type="component" value="Unassembled WGS sequence"/>
</dbReference>
<dbReference type="PANTHER" id="PTHR44688:SF16">
    <property type="entry name" value="DNA-BINDING TRANSCRIPTIONAL ACTIVATOR DEVR_DOSR"/>
    <property type="match status" value="1"/>
</dbReference>
<evidence type="ECO:0000313" key="5">
    <source>
        <dbReference type="EMBL" id="KZL20938.1"/>
    </source>
</evidence>
<dbReference type="PANTHER" id="PTHR44688">
    <property type="entry name" value="DNA-BINDING TRANSCRIPTIONAL ACTIVATOR DEVR_DOSR"/>
    <property type="match status" value="1"/>
</dbReference>